<feature type="compositionally biased region" description="Low complexity" evidence="1">
    <location>
        <begin position="45"/>
        <end position="59"/>
    </location>
</feature>
<dbReference type="AlphaFoldDB" id="A0ABD0NJD6"/>
<reference evidence="2 3" key="1">
    <citation type="submission" date="2024-05" db="EMBL/GenBank/DDBJ databases">
        <title>Genome sequencing and assembly of Indian major carp, Cirrhinus mrigala (Hamilton, 1822).</title>
        <authorList>
            <person name="Mohindra V."/>
            <person name="Chowdhury L.M."/>
            <person name="Lal K."/>
            <person name="Jena J.K."/>
        </authorList>
    </citation>
    <scope>NUCLEOTIDE SEQUENCE [LARGE SCALE GENOMIC DNA]</scope>
    <source>
        <strain evidence="2">CM1030</strain>
        <tissue evidence="2">Blood</tissue>
    </source>
</reference>
<accession>A0ABD0NJD6</accession>
<evidence type="ECO:0000256" key="1">
    <source>
        <dbReference type="SAM" id="MobiDB-lite"/>
    </source>
</evidence>
<feature type="non-terminal residue" evidence="2">
    <location>
        <position position="1"/>
    </location>
</feature>
<name>A0ABD0NJD6_CIRMR</name>
<keyword evidence="3" id="KW-1185">Reference proteome</keyword>
<protein>
    <submittedName>
        <fullName evidence="2">Uncharacterized protein</fullName>
    </submittedName>
</protein>
<proteinExistence type="predicted"/>
<sequence length="59" mass="5766">QLEEWSPEAMAGRRPTNLVKLGGAGGLTGDGGDKGAESPAPSRPTGTSTVAGTVAGSRT</sequence>
<organism evidence="2 3">
    <name type="scientific">Cirrhinus mrigala</name>
    <name type="common">Mrigala</name>
    <dbReference type="NCBI Taxonomy" id="683832"/>
    <lineage>
        <taxon>Eukaryota</taxon>
        <taxon>Metazoa</taxon>
        <taxon>Chordata</taxon>
        <taxon>Craniata</taxon>
        <taxon>Vertebrata</taxon>
        <taxon>Euteleostomi</taxon>
        <taxon>Actinopterygii</taxon>
        <taxon>Neopterygii</taxon>
        <taxon>Teleostei</taxon>
        <taxon>Ostariophysi</taxon>
        <taxon>Cypriniformes</taxon>
        <taxon>Cyprinidae</taxon>
        <taxon>Labeoninae</taxon>
        <taxon>Labeonini</taxon>
        <taxon>Cirrhinus</taxon>
    </lineage>
</organism>
<dbReference type="EMBL" id="JAMKFB020000021">
    <property type="protein sequence ID" value="KAL0161829.1"/>
    <property type="molecule type" value="Genomic_DNA"/>
</dbReference>
<comment type="caution">
    <text evidence="2">The sequence shown here is derived from an EMBL/GenBank/DDBJ whole genome shotgun (WGS) entry which is preliminary data.</text>
</comment>
<evidence type="ECO:0000313" key="3">
    <source>
        <dbReference type="Proteomes" id="UP001529510"/>
    </source>
</evidence>
<evidence type="ECO:0000313" key="2">
    <source>
        <dbReference type="EMBL" id="KAL0161829.1"/>
    </source>
</evidence>
<feature type="region of interest" description="Disordered" evidence="1">
    <location>
        <begin position="1"/>
        <end position="59"/>
    </location>
</feature>
<gene>
    <name evidence="2" type="ORF">M9458_041225</name>
</gene>
<dbReference type="Proteomes" id="UP001529510">
    <property type="component" value="Unassembled WGS sequence"/>
</dbReference>
<feature type="non-terminal residue" evidence="2">
    <location>
        <position position="59"/>
    </location>
</feature>